<gene>
    <name evidence="3" type="ORF">METZ01_LOCUS404684</name>
</gene>
<sequence>MAEQAPEFMGPSDHPLDPPSREEIAAAGSLLKKRLGDEVIFASLALVEAPKHQVVEFEANGQKTGNRLARIVRIQGYDTAKKQ</sequence>
<proteinExistence type="predicted"/>
<dbReference type="SUPFAM" id="SSF54416">
    <property type="entry name" value="Amine oxidase N-terminal region"/>
    <property type="match status" value="1"/>
</dbReference>
<dbReference type="InterPro" id="IPR015800">
    <property type="entry name" value="Cu_amine_oxidase_N2"/>
</dbReference>
<feature type="domain" description="Copper amine oxidase N2-terminal" evidence="2">
    <location>
        <begin position="14"/>
        <end position="79"/>
    </location>
</feature>
<evidence type="ECO:0000256" key="1">
    <source>
        <dbReference type="SAM" id="MobiDB-lite"/>
    </source>
</evidence>
<organism evidence="3">
    <name type="scientific">marine metagenome</name>
    <dbReference type="NCBI Taxonomy" id="408172"/>
    <lineage>
        <taxon>unclassified sequences</taxon>
        <taxon>metagenomes</taxon>
        <taxon>ecological metagenomes</taxon>
    </lineage>
</organism>
<dbReference type="GO" id="GO:0048038">
    <property type="term" value="F:quinone binding"/>
    <property type="evidence" value="ECO:0007669"/>
    <property type="project" value="InterPro"/>
</dbReference>
<feature type="region of interest" description="Disordered" evidence="1">
    <location>
        <begin position="1"/>
        <end position="21"/>
    </location>
</feature>
<accession>A0A382VZL0</accession>
<name>A0A382VZL0_9ZZZZ</name>
<dbReference type="Pfam" id="PF02727">
    <property type="entry name" value="Cu_amine_oxidN2"/>
    <property type="match status" value="1"/>
</dbReference>
<dbReference type="AlphaFoldDB" id="A0A382VZL0"/>
<dbReference type="EMBL" id="UINC01155779">
    <property type="protein sequence ID" value="SVD51830.1"/>
    <property type="molecule type" value="Genomic_DNA"/>
</dbReference>
<protein>
    <recommendedName>
        <fullName evidence="2">Copper amine oxidase N2-terminal domain-containing protein</fullName>
    </recommendedName>
</protein>
<dbReference type="GO" id="GO:0008131">
    <property type="term" value="F:primary methylamine oxidase activity"/>
    <property type="evidence" value="ECO:0007669"/>
    <property type="project" value="InterPro"/>
</dbReference>
<dbReference type="GO" id="GO:0009308">
    <property type="term" value="P:amine metabolic process"/>
    <property type="evidence" value="ECO:0007669"/>
    <property type="project" value="InterPro"/>
</dbReference>
<dbReference type="Gene3D" id="3.10.450.40">
    <property type="match status" value="1"/>
</dbReference>
<dbReference type="InterPro" id="IPR016182">
    <property type="entry name" value="Cu_amine_oxidase_N-reg"/>
</dbReference>
<evidence type="ECO:0000259" key="2">
    <source>
        <dbReference type="Pfam" id="PF02727"/>
    </source>
</evidence>
<dbReference type="GO" id="GO:0005507">
    <property type="term" value="F:copper ion binding"/>
    <property type="evidence" value="ECO:0007669"/>
    <property type="project" value="InterPro"/>
</dbReference>
<feature type="non-terminal residue" evidence="3">
    <location>
        <position position="83"/>
    </location>
</feature>
<reference evidence="3" key="1">
    <citation type="submission" date="2018-05" db="EMBL/GenBank/DDBJ databases">
        <authorList>
            <person name="Lanie J.A."/>
            <person name="Ng W.-L."/>
            <person name="Kazmierczak K.M."/>
            <person name="Andrzejewski T.M."/>
            <person name="Davidsen T.M."/>
            <person name="Wayne K.J."/>
            <person name="Tettelin H."/>
            <person name="Glass J.I."/>
            <person name="Rusch D."/>
            <person name="Podicherti R."/>
            <person name="Tsui H.-C.T."/>
            <person name="Winkler M.E."/>
        </authorList>
    </citation>
    <scope>NUCLEOTIDE SEQUENCE</scope>
</reference>
<evidence type="ECO:0000313" key="3">
    <source>
        <dbReference type="EMBL" id="SVD51830.1"/>
    </source>
</evidence>